<sequence length="145" mass="16412">MNSHDKYLSFESTKEALAYYEEVFVATDVSRLSVSKEQAGYFGLDENQAESATMHAEFFIGGTKLYASDSFGKTDQLNGAISLMLDYDVANEADAQEIEVLYDRMNDHDSITIELPFEDQFGGGKMGMCWMLHDTDYEKMAQQHQ</sequence>
<keyword evidence="3" id="KW-1185">Reference proteome</keyword>
<dbReference type="Gene3D" id="3.10.180.10">
    <property type="entry name" value="2,3-Dihydroxybiphenyl 1,2-Dioxygenase, domain 1"/>
    <property type="match status" value="1"/>
</dbReference>
<dbReference type="InterPro" id="IPR028973">
    <property type="entry name" value="PhnB-like"/>
</dbReference>
<dbReference type="OrthoDB" id="9795306at2"/>
<dbReference type="PANTHER" id="PTHR33990:SF5">
    <property type="entry name" value="PHNB-LIKE DOMAIN-CONTAINING PROTEIN"/>
    <property type="match status" value="1"/>
</dbReference>
<dbReference type="RefSeq" id="WP_103359004.1">
    <property type="nucleotide sequence ID" value="NZ_CP113107.1"/>
</dbReference>
<dbReference type="InterPro" id="IPR029068">
    <property type="entry name" value="Glyas_Bleomycin-R_OHBP_Dase"/>
</dbReference>
<dbReference type="EMBL" id="PPRF01000120">
    <property type="protein sequence ID" value="PNZ24463.1"/>
    <property type="molecule type" value="Genomic_DNA"/>
</dbReference>
<evidence type="ECO:0000313" key="3">
    <source>
        <dbReference type="Proteomes" id="UP000242752"/>
    </source>
</evidence>
<dbReference type="PANTHER" id="PTHR33990">
    <property type="entry name" value="PROTEIN YJDN-RELATED"/>
    <property type="match status" value="1"/>
</dbReference>
<dbReference type="Pfam" id="PF06983">
    <property type="entry name" value="3-dmu-9_3-mt"/>
    <property type="match status" value="1"/>
</dbReference>
<reference evidence="2 3" key="1">
    <citation type="submission" date="2017-08" db="EMBL/GenBank/DDBJ databases">
        <title>Draft genome sequences of 64 type strains of genus Staph aureus.</title>
        <authorList>
            <person name="Cole K."/>
            <person name="Golubchik T."/>
            <person name="Russell J."/>
            <person name="Foster D."/>
            <person name="Llewelyn M."/>
            <person name="Wilson D."/>
            <person name="Crook D."/>
            <person name="Paul J."/>
        </authorList>
    </citation>
    <scope>NUCLEOTIDE SEQUENCE [LARGE SCALE GENOMIC DNA]</scope>
    <source>
        <strain evidence="2 3">DSM 21968</strain>
    </source>
</reference>
<comment type="caution">
    <text evidence="2">The sequence shown here is derived from an EMBL/GenBank/DDBJ whole genome shotgun (WGS) entry which is preliminary data.</text>
</comment>
<dbReference type="Proteomes" id="UP000242752">
    <property type="component" value="Unassembled WGS sequence"/>
</dbReference>
<protein>
    <submittedName>
        <fullName evidence="2">VOC family protein</fullName>
    </submittedName>
</protein>
<accession>A0A2K3YFU7</accession>
<dbReference type="SUPFAM" id="SSF54593">
    <property type="entry name" value="Glyoxalase/Bleomycin resistance protein/Dihydroxybiphenyl dioxygenase"/>
    <property type="match status" value="1"/>
</dbReference>
<name>A0A2K3YFU7_9STAP</name>
<gene>
    <name evidence="2" type="ORF">CD122_11075</name>
</gene>
<evidence type="ECO:0000259" key="1">
    <source>
        <dbReference type="Pfam" id="PF06983"/>
    </source>
</evidence>
<proteinExistence type="predicted"/>
<evidence type="ECO:0000313" key="2">
    <source>
        <dbReference type="EMBL" id="PNZ24463.1"/>
    </source>
</evidence>
<organism evidence="2 3">
    <name type="scientific">Staphylococcus rostri</name>
    <dbReference type="NCBI Taxonomy" id="522262"/>
    <lineage>
        <taxon>Bacteria</taxon>
        <taxon>Bacillati</taxon>
        <taxon>Bacillota</taxon>
        <taxon>Bacilli</taxon>
        <taxon>Bacillales</taxon>
        <taxon>Staphylococcaceae</taxon>
        <taxon>Staphylococcus</taxon>
    </lineage>
</organism>
<dbReference type="AlphaFoldDB" id="A0A2K3YFU7"/>
<feature type="domain" description="PhnB-like" evidence="1">
    <location>
        <begin position="12"/>
        <end position="116"/>
    </location>
</feature>